<keyword evidence="2" id="KW-1185">Reference proteome</keyword>
<organism evidence="1 2">
    <name type="scientific">Polaribacter marinus</name>
    <dbReference type="NCBI Taxonomy" id="2916838"/>
    <lineage>
        <taxon>Bacteria</taxon>
        <taxon>Pseudomonadati</taxon>
        <taxon>Bacteroidota</taxon>
        <taxon>Flavobacteriia</taxon>
        <taxon>Flavobacteriales</taxon>
        <taxon>Flavobacteriaceae</taxon>
    </lineage>
</organism>
<accession>A0A9X1VP92</accession>
<dbReference type="EMBL" id="JAKQYM010000012">
    <property type="protein sequence ID" value="MCI2230244.1"/>
    <property type="molecule type" value="Genomic_DNA"/>
</dbReference>
<name>A0A9X1VP92_9FLAO</name>
<sequence>MTKIIDNRKPRLSTTIKKKTMLASLTQTMGNVSASADACYINPSTHYAWMKKDEKYADKVYELRERALDFAEGALMKCIQNGKESSIQFFLKMKGKHRGYVETKHNLNTDIPKDDMKDKTVEELLAIINAEE</sequence>
<evidence type="ECO:0000313" key="1">
    <source>
        <dbReference type="EMBL" id="MCI2230244.1"/>
    </source>
</evidence>
<evidence type="ECO:0008006" key="3">
    <source>
        <dbReference type="Google" id="ProtNLM"/>
    </source>
</evidence>
<evidence type="ECO:0000313" key="2">
    <source>
        <dbReference type="Proteomes" id="UP001139369"/>
    </source>
</evidence>
<dbReference type="RefSeq" id="WP_242179354.1">
    <property type="nucleotide sequence ID" value="NZ_JAKQYM010000012.1"/>
</dbReference>
<comment type="caution">
    <text evidence="1">The sequence shown here is derived from an EMBL/GenBank/DDBJ whole genome shotgun (WGS) entry which is preliminary data.</text>
</comment>
<protein>
    <recommendedName>
        <fullName evidence="3">Homeodomain phBC6A51-type domain-containing protein</fullName>
    </recommendedName>
</protein>
<dbReference type="Proteomes" id="UP001139369">
    <property type="component" value="Unassembled WGS sequence"/>
</dbReference>
<proteinExistence type="predicted"/>
<gene>
    <name evidence="1" type="ORF">MC378_13785</name>
</gene>
<dbReference type="AlphaFoldDB" id="A0A9X1VP92"/>
<reference evidence="1" key="1">
    <citation type="submission" date="2022-02" db="EMBL/GenBank/DDBJ databases">
        <title>Polaribacter sp. MSW13, isolated from seawater.</title>
        <authorList>
            <person name="Kristyanto S."/>
            <person name="Jung J."/>
            <person name="Jeon C.O."/>
        </authorList>
    </citation>
    <scope>NUCLEOTIDE SEQUENCE</scope>
    <source>
        <strain evidence="1">MSW13</strain>
    </source>
</reference>